<name>A0A974DN86_XENLA</name>
<organism evidence="2 3">
    <name type="scientific">Xenopus laevis</name>
    <name type="common">African clawed frog</name>
    <dbReference type="NCBI Taxonomy" id="8355"/>
    <lineage>
        <taxon>Eukaryota</taxon>
        <taxon>Metazoa</taxon>
        <taxon>Chordata</taxon>
        <taxon>Craniata</taxon>
        <taxon>Vertebrata</taxon>
        <taxon>Euteleostomi</taxon>
        <taxon>Amphibia</taxon>
        <taxon>Batrachia</taxon>
        <taxon>Anura</taxon>
        <taxon>Pipoidea</taxon>
        <taxon>Pipidae</taxon>
        <taxon>Xenopodinae</taxon>
        <taxon>Xenopus</taxon>
        <taxon>Xenopus</taxon>
    </lineage>
</organism>
<feature type="transmembrane region" description="Helical" evidence="1">
    <location>
        <begin position="15"/>
        <end position="41"/>
    </location>
</feature>
<dbReference type="Proteomes" id="UP000694892">
    <property type="component" value="Chromosome 2L"/>
</dbReference>
<dbReference type="EMBL" id="CM004468">
    <property type="protein sequence ID" value="OCT95079.1"/>
    <property type="molecule type" value="Genomic_DNA"/>
</dbReference>
<protein>
    <submittedName>
        <fullName evidence="2">Uncharacterized protein</fullName>
    </submittedName>
</protein>
<dbReference type="AlphaFoldDB" id="A0A974DN86"/>
<evidence type="ECO:0000313" key="3">
    <source>
        <dbReference type="Proteomes" id="UP000694892"/>
    </source>
</evidence>
<keyword evidence="1" id="KW-0812">Transmembrane</keyword>
<sequence length="88" mass="11040">MNYEHNRLELRHIYIYIYIVAYYATVIIFTNMYAIWVYLYWTYFWQNKQSKIRFFFLEMKQFSNLNYIRVLKCPACGRTNKTLEGLFF</sequence>
<keyword evidence="1" id="KW-1133">Transmembrane helix</keyword>
<accession>A0A974DN86</accession>
<evidence type="ECO:0000313" key="2">
    <source>
        <dbReference type="EMBL" id="OCT95079.1"/>
    </source>
</evidence>
<proteinExistence type="predicted"/>
<keyword evidence="1" id="KW-0472">Membrane</keyword>
<evidence type="ECO:0000256" key="1">
    <source>
        <dbReference type="SAM" id="Phobius"/>
    </source>
</evidence>
<reference evidence="3" key="1">
    <citation type="journal article" date="2016" name="Nature">
        <title>Genome evolution in the allotetraploid frog Xenopus laevis.</title>
        <authorList>
            <person name="Session A.M."/>
            <person name="Uno Y."/>
            <person name="Kwon T."/>
            <person name="Chapman J.A."/>
            <person name="Toyoda A."/>
            <person name="Takahashi S."/>
            <person name="Fukui A."/>
            <person name="Hikosaka A."/>
            <person name="Suzuki A."/>
            <person name="Kondo M."/>
            <person name="van Heeringen S.J."/>
            <person name="Quigley I."/>
            <person name="Heinz S."/>
            <person name="Ogino H."/>
            <person name="Ochi H."/>
            <person name="Hellsten U."/>
            <person name="Lyons J.B."/>
            <person name="Simakov O."/>
            <person name="Putnam N."/>
            <person name="Stites J."/>
            <person name="Kuroki Y."/>
            <person name="Tanaka T."/>
            <person name="Michiue T."/>
            <person name="Watanabe M."/>
            <person name="Bogdanovic O."/>
            <person name="Lister R."/>
            <person name="Georgiou G."/>
            <person name="Paranjpe S.S."/>
            <person name="van Kruijsbergen I."/>
            <person name="Shu S."/>
            <person name="Carlson J."/>
            <person name="Kinoshita T."/>
            <person name="Ohta Y."/>
            <person name="Mawaribuchi S."/>
            <person name="Jenkins J."/>
            <person name="Grimwood J."/>
            <person name="Schmutz J."/>
            <person name="Mitros T."/>
            <person name="Mozaffari S.V."/>
            <person name="Suzuki Y."/>
            <person name="Haramoto Y."/>
            <person name="Yamamoto T.S."/>
            <person name="Takagi C."/>
            <person name="Heald R."/>
            <person name="Miller K."/>
            <person name="Haudenschild C."/>
            <person name="Kitzman J."/>
            <person name="Nakayama T."/>
            <person name="Izutsu Y."/>
            <person name="Robert J."/>
            <person name="Fortriede J."/>
            <person name="Burns K."/>
            <person name="Lotay V."/>
            <person name="Karimi K."/>
            <person name="Yasuoka Y."/>
            <person name="Dichmann D.S."/>
            <person name="Flajnik M.F."/>
            <person name="Houston D.W."/>
            <person name="Shendure J."/>
            <person name="DuPasquier L."/>
            <person name="Vize P.D."/>
            <person name="Zorn A.M."/>
            <person name="Ito M."/>
            <person name="Marcotte E.M."/>
            <person name="Wallingford J.B."/>
            <person name="Ito Y."/>
            <person name="Asashima M."/>
            <person name="Ueno N."/>
            <person name="Matsuda Y."/>
            <person name="Veenstra G.J."/>
            <person name="Fujiyama A."/>
            <person name="Harland R.M."/>
            <person name="Taira M."/>
            <person name="Rokhsar D.S."/>
        </authorList>
    </citation>
    <scope>NUCLEOTIDE SEQUENCE [LARGE SCALE GENOMIC DNA]</scope>
    <source>
        <strain evidence="3">J</strain>
    </source>
</reference>
<gene>
    <name evidence="2" type="ORF">XELAEV_18012763mg</name>
</gene>